<dbReference type="EMBL" id="BMIJ01000001">
    <property type="protein sequence ID" value="GGB81571.1"/>
    <property type="molecule type" value="Genomic_DNA"/>
</dbReference>
<comment type="catalytic activity">
    <reaction evidence="2">
        <text>2 GTP = 3',3'-c-di-GMP + 2 diphosphate</text>
        <dbReference type="Rhea" id="RHEA:24898"/>
        <dbReference type="ChEBI" id="CHEBI:33019"/>
        <dbReference type="ChEBI" id="CHEBI:37565"/>
        <dbReference type="ChEBI" id="CHEBI:58805"/>
        <dbReference type="EC" id="2.7.7.65"/>
    </reaction>
</comment>
<dbReference type="NCBIfam" id="TIGR00254">
    <property type="entry name" value="GGDEF"/>
    <property type="match status" value="1"/>
</dbReference>
<feature type="transmembrane region" description="Helical" evidence="3">
    <location>
        <begin position="94"/>
        <end position="112"/>
    </location>
</feature>
<evidence type="ECO:0000259" key="4">
    <source>
        <dbReference type="PROSITE" id="PS50887"/>
    </source>
</evidence>
<dbReference type="RefSeq" id="WP_188745440.1">
    <property type="nucleotide sequence ID" value="NZ_BMIJ01000001.1"/>
</dbReference>
<feature type="transmembrane region" description="Helical" evidence="3">
    <location>
        <begin position="280"/>
        <end position="302"/>
    </location>
</feature>
<evidence type="ECO:0000256" key="3">
    <source>
        <dbReference type="SAM" id="Phobius"/>
    </source>
</evidence>
<dbReference type="Pfam" id="PF00990">
    <property type="entry name" value="GGDEF"/>
    <property type="match status" value="1"/>
</dbReference>
<dbReference type="InterPro" id="IPR043128">
    <property type="entry name" value="Rev_trsase/Diguanyl_cyclase"/>
</dbReference>
<feature type="domain" description="GGDEF" evidence="4">
    <location>
        <begin position="355"/>
        <end position="487"/>
    </location>
</feature>
<feature type="transmembrane region" description="Helical" evidence="3">
    <location>
        <begin position="236"/>
        <end position="255"/>
    </location>
</feature>
<name>A0ABQ1JXW9_9GAMM</name>
<dbReference type="SUPFAM" id="SSF55073">
    <property type="entry name" value="Nucleotide cyclase"/>
    <property type="match status" value="1"/>
</dbReference>
<comment type="caution">
    <text evidence="5">The sequence shown here is derived from an EMBL/GenBank/DDBJ whole genome shotgun (WGS) entry which is preliminary data.</text>
</comment>
<dbReference type="PANTHER" id="PTHR45138">
    <property type="entry name" value="REGULATORY COMPONENTS OF SENSORY TRANSDUCTION SYSTEM"/>
    <property type="match status" value="1"/>
</dbReference>
<dbReference type="InterPro" id="IPR000160">
    <property type="entry name" value="GGDEF_dom"/>
</dbReference>
<evidence type="ECO:0000256" key="1">
    <source>
        <dbReference type="ARBA" id="ARBA00012528"/>
    </source>
</evidence>
<keyword evidence="6" id="KW-1185">Reference proteome</keyword>
<evidence type="ECO:0000313" key="5">
    <source>
        <dbReference type="EMBL" id="GGB81571.1"/>
    </source>
</evidence>
<dbReference type="CDD" id="cd01949">
    <property type="entry name" value="GGDEF"/>
    <property type="match status" value="1"/>
</dbReference>
<reference evidence="6" key="1">
    <citation type="journal article" date="2019" name="Int. J. Syst. Evol. Microbiol.">
        <title>The Global Catalogue of Microorganisms (GCM) 10K type strain sequencing project: providing services to taxonomists for standard genome sequencing and annotation.</title>
        <authorList>
            <consortium name="The Broad Institute Genomics Platform"/>
            <consortium name="The Broad Institute Genome Sequencing Center for Infectious Disease"/>
            <person name="Wu L."/>
            <person name="Ma J."/>
        </authorList>
    </citation>
    <scope>NUCLEOTIDE SEQUENCE [LARGE SCALE GENOMIC DNA]</scope>
    <source>
        <strain evidence="6">CGMCC 1.15341</strain>
    </source>
</reference>
<dbReference type="InterPro" id="IPR029787">
    <property type="entry name" value="Nucleotide_cyclase"/>
</dbReference>
<accession>A0ABQ1JXW9</accession>
<sequence>MLSKKLAARLGLVKGEEPYLTVTLARLRQYGTPTEKKVILGGWLLSLLASISFGLLVVVEGWSGLPVPFGGIEVFITIYPPFLICLWWTLCFGWLWGAIPAYLATFVLALYSGMPLQWALLFSFANPLGFAAISIGYRAIRVPRDLRSVQSIAFYVLITFIGAIFSSAGALIWCYTNQIDTIGLLPIWQGWWLGGFLQSVLIVGPILFFTQPFVALWQRTRSELRAPEVEDLSRRILRLVLVLVLGVLGYGYLTIKLGVDRVESALEAVPGSPLLDATDVLTSTVWIFFWVVALIVLSIGVFNYRIFTRWESVVDALMAELSRLAQTDYLTDLPNRRAMSEVLEKQFSRFERHAEPGALLMLDLDHFKEVNDRYGHAAGDQVIRRFAEIVRAEIRLEDTASRWGGEEFLILLPRVDQTGAQAFAERLRSSVQEHAVEHKGQQIHYTVSIGIAFIGKGATLDDWISQADDALYTAKQQGRNQVVMRAGGDSDSAVVSEDAAPTS</sequence>
<dbReference type="SMART" id="SM00267">
    <property type="entry name" value="GGDEF"/>
    <property type="match status" value="1"/>
</dbReference>
<keyword evidence="3" id="KW-0472">Membrane</keyword>
<keyword evidence="3" id="KW-0812">Transmembrane</keyword>
<proteinExistence type="predicted"/>
<feature type="transmembrane region" description="Helical" evidence="3">
    <location>
        <begin position="38"/>
        <end position="59"/>
    </location>
</feature>
<dbReference type="Gene3D" id="3.30.70.270">
    <property type="match status" value="1"/>
</dbReference>
<dbReference type="PANTHER" id="PTHR45138:SF9">
    <property type="entry name" value="DIGUANYLATE CYCLASE DGCM-RELATED"/>
    <property type="match status" value="1"/>
</dbReference>
<dbReference type="Proteomes" id="UP000629025">
    <property type="component" value="Unassembled WGS sequence"/>
</dbReference>
<feature type="transmembrane region" description="Helical" evidence="3">
    <location>
        <begin position="65"/>
        <end position="87"/>
    </location>
</feature>
<gene>
    <name evidence="5" type="ORF">GCM10011352_04160</name>
</gene>
<feature type="transmembrane region" description="Helical" evidence="3">
    <location>
        <begin position="152"/>
        <end position="173"/>
    </location>
</feature>
<dbReference type="PROSITE" id="PS50887">
    <property type="entry name" value="GGDEF"/>
    <property type="match status" value="1"/>
</dbReference>
<evidence type="ECO:0000256" key="2">
    <source>
        <dbReference type="ARBA" id="ARBA00034247"/>
    </source>
</evidence>
<evidence type="ECO:0000313" key="6">
    <source>
        <dbReference type="Proteomes" id="UP000629025"/>
    </source>
</evidence>
<dbReference type="EC" id="2.7.7.65" evidence="1"/>
<keyword evidence="3" id="KW-1133">Transmembrane helix</keyword>
<organism evidence="5 6">
    <name type="scientific">Marinobacterium zhoushanense</name>
    <dbReference type="NCBI Taxonomy" id="1679163"/>
    <lineage>
        <taxon>Bacteria</taxon>
        <taxon>Pseudomonadati</taxon>
        <taxon>Pseudomonadota</taxon>
        <taxon>Gammaproteobacteria</taxon>
        <taxon>Oceanospirillales</taxon>
        <taxon>Oceanospirillaceae</taxon>
        <taxon>Marinobacterium</taxon>
    </lineage>
</organism>
<feature type="transmembrane region" description="Helical" evidence="3">
    <location>
        <begin position="118"/>
        <end position="140"/>
    </location>
</feature>
<dbReference type="InterPro" id="IPR050469">
    <property type="entry name" value="Diguanylate_Cyclase"/>
</dbReference>
<feature type="transmembrane region" description="Helical" evidence="3">
    <location>
        <begin position="193"/>
        <end position="216"/>
    </location>
</feature>
<protein>
    <recommendedName>
        <fullName evidence="1">diguanylate cyclase</fullName>
        <ecNumber evidence="1">2.7.7.65</ecNumber>
    </recommendedName>
</protein>